<organism evidence="1 2">
    <name type="scientific">Ceratodon purpureus</name>
    <name type="common">Fire moss</name>
    <name type="synonym">Dicranum purpureum</name>
    <dbReference type="NCBI Taxonomy" id="3225"/>
    <lineage>
        <taxon>Eukaryota</taxon>
        <taxon>Viridiplantae</taxon>
        <taxon>Streptophyta</taxon>
        <taxon>Embryophyta</taxon>
        <taxon>Bryophyta</taxon>
        <taxon>Bryophytina</taxon>
        <taxon>Bryopsida</taxon>
        <taxon>Dicranidae</taxon>
        <taxon>Pseudoditrichales</taxon>
        <taxon>Ditrichaceae</taxon>
        <taxon>Ceratodon</taxon>
    </lineage>
</organism>
<comment type="caution">
    <text evidence="1">The sequence shown here is derived from an EMBL/GenBank/DDBJ whole genome shotgun (WGS) entry which is preliminary data.</text>
</comment>
<dbReference type="AlphaFoldDB" id="A0A8T0HPX2"/>
<name>A0A8T0HPX2_CERPU</name>
<proteinExistence type="predicted"/>
<evidence type="ECO:0000313" key="1">
    <source>
        <dbReference type="EMBL" id="KAG0572841.1"/>
    </source>
</evidence>
<sequence length="78" mass="9036">MFLYPPCGATNLYLWTWQKLTMLVQSHCGRNLTTSPTDKPWSYTPGRSLSSFAIINAVHPERLKINPNNIRKLGFVWR</sequence>
<gene>
    <name evidence="1" type="ORF">KC19_VG128900</name>
</gene>
<protein>
    <submittedName>
        <fullName evidence="1">Uncharacterized protein</fullName>
    </submittedName>
</protein>
<reference evidence="1" key="1">
    <citation type="submission" date="2020-06" db="EMBL/GenBank/DDBJ databases">
        <title>WGS assembly of Ceratodon purpureus strain R40.</title>
        <authorList>
            <person name="Carey S.B."/>
            <person name="Jenkins J."/>
            <person name="Shu S."/>
            <person name="Lovell J.T."/>
            <person name="Sreedasyam A."/>
            <person name="Maumus F."/>
            <person name="Tiley G.P."/>
            <person name="Fernandez-Pozo N."/>
            <person name="Barry K."/>
            <person name="Chen C."/>
            <person name="Wang M."/>
            <person name="Lipzen A."/>
            <person name="Daum C."/>
            <person name="Saski C.A."/>
            <person name="Payton A.C."/>
            <person name="Mcbreen J.C."/>
            <person name="Conrad R.E."/>
            <person name="Kollar L.M."/>
            <person name="Olsson S."/>
            <person name="Huttunen S."/>
            <person name="Landis J.B."/>
            <person name="Wickett N.J."/>
            <person name="Johnson M.G."/>
            <person name="Rensing S.A."/>
            <person name="Grimwood J."/>
            <person name="Schmutz J."/>
            <person name="Mcdaniel S.F."/>
        </authorList>
    </citation>
    <scope>NUCLEOTIDE SEQUENCE</scope>
    <source>
        <strain evidence="1">R40</strain>
    </source>
</reference>
<dbReference type="EMBL" id="CM026426">
    <property type="protein sequence ID" value="KAG0572841.1"/>
    <property type="molecule type" value="Genomic_DNA"/>
</dbReference>
<dbReference type="Proteomes" id="UP000822688">
    <property type="component" value="Chromosome V"/>
</dbReference>
<evidence type="ECO:0000313" key="2">
    <source>
        <dbReference type="Proteomes" id="UP000822688"/>
    </source>
</evidence>
<accession>A0A8T0HPX2</accession>
<keyword evidence="2" id="KW-1185">Reference proteome</keyword>